<evidence type="ECO:0000256" key="4">
    <source>
        <dbReference type="ARBA" id="ARBA00022490"/>
    </source>
</evidence>
<keyword evidence="6 13" id="KW-0489">Methyltransferase</keyword>
<sequence length="430" mass="49967">MMRALAYEALCDVYMNGDFSDQVIDSYLTNHELNELDKKLFTNIVYGTIQHQMTLDYYVKPFIQTKIKKDLKILLWMSVYQMEYLDRVPTFAIINEAVEVAKNKIGFHQSQITNGILRAVSREGVKDVSLIKDPVHRMSIKYSMPHWIIKYWRKFYEDDVIEDTLKTLNMPPLQWIRVNSKKMNKEQVIELLELDGYEVLNKDVIEYGFAIQGPSIQHHKLFNDGILSMQDISSMLVTKELYASGQDLILDACSAPGGKTMYIANQLDEGHIVANDINKQKVADIKSQIQRLGINCVTVMNEDSREYDFQQQFDRIIVDAPCSGLGVVRRKPEIKYNKTMEDMLELSDIQLSILNHVKQYLKPGGTLVYSTCTIFQQENENVSYTFKKQHEDIEFDHTEYKDSLIEHNTHQILPQHFNGDGFFVSRFIKK</sequence>
<evidence type="ECO:0000256" key="5">
    <source>
        <dbReference type="ARBA" id="ARBA00022552"/>
    </source>
</evidence>
<keyword evidence="8 13" id="KW-0949">S-adenosyl-L-methionine</keyword>
<evidence type="ECO:0000256" key="2">
    <source>
        <dbReference type="ARBA" id="ARBA00004496"/>
    </source>
</evidence>
<evidence type="ECO:0000256" key="11">
    <source>
        <dbReference type="ARBA" id="ARBA00031088"/>
    </source>
</evidence>
<dbReference type="Gene3D" id="1.10.940.10">
    <property type="entry name" value="NusB-like"/>
    <property type="match status" value="1"/>
</dbReference>
<dbReference type="GO" id="GO:0006355">
    <property type="term" value="P:regulation of DNA-templated transcription"/>
    <property type="evidence" value="ECO:0007669"/>
    <property type="project" value="InterPro"/>
</dbReference>
<keyword evidence="4" id="KW-0963">Cytoplasm</keyword>
<evidence type="ECO:0000313" key="16">
    <source>
        <dbReference type="Proteomes" id="UP000277108"/>
    </source>
</evidence>
<dbReference type="InterPro" id="IPR001678">
    <property type="entry name" value="MeTrfase_RsmB-F_NOP2_dom"/>
</dbReference>
<dbReference type="InterPro" id="IPR023267">
    <property type="entry name" value="RCMT"/>
</dbReference>
<name>A0A3N5BRY7_9BACL</name>
<gene>
    <name evidence="15" type="ORF">EDD62_0455</name>
</gene>
<evidence type="ECO:0000256" key="10">
    <source>
        <dbReference type="ARBA" id="ARBA00030399"/>
    </source>
</evidence>
<dbReference type="EMBL" id="RKRK01000002">
    <property type="protein sequence ID" value="RPF57820.1"/>
    <property type="molecule type" value="Genomic_DNA"/>
</dbReference>
<feature type="binding site" evidence="13">
    <location>
        <position position="303"/>
    </location>
    <ligand>
        <name>S-adenosyl-L-methionine</name>
        <dbReference type="ChEBI" id="CHEBI:59789"/>
    </ligand>
</feature>
<dbReference type="InterPro" id="IPR006027">
    <property type="entry name" value="NusB_RsmB_TIM44"/>
</dbReference>
<reference evidence="15 16" key="1">
    <citation type="submission" date="2018-11" db="EMBL/GenBank/DDBJ databases">
        <title>Genomic Encyclopedia of Type Strains, Phase IV (KMG-IV): sequencing the most valuable type-strain genomes for metagenomic binning, comparative biology and taxonomic classification.</title>
        <authorList>
            <person name="Goeker M."/>
        </authorList>
    </citation>
    <scope>NUCLEOTIDE SEQUENCE [LARGE SCALE GENOMIC DNA]</scope>
    <source>
        <strain evidence="15 16">DSM 29158</strain>
    </source>
</reference>
<dbReference type="FunFam" id="3.40.50.150:FF:000022">
    <property type="entry name" value="Ribosomal RNA small subunit methyltransferase B"/>
    <property type="match status" value="1"/>
</dbReference>
<comment type="catalytic activity">
    <reaction evidence="12">
        <text>cytidine(967) in 16S rRNA + S-adenosyl-L-methionine = 5-methylcytidine(967) in 16S rRNA + S-adenosyl-L-homocysteine + H(+)</text>
        <dbReference type="Rhea" id="RHEA:42748"/>
        <dbReference type="Rhea" id="RHEA-COMP:10219"/>
        <dbReference type="Rhea" id="RHEA-COMP:10220"/>
        <dbReference type="ChEBI" id="CHEBI:15378"/>
        <dbReference type="ChEBI" id="CHEBI:57856"/>
        <dbReference type="ChEBI" id="CHEBI:59789"/>
        <dbReference type="ChEBI" id="CHEBI:74483"/>
        <dbReference type="ChEBI" id="CHEBI:82748"/>
        <dbReference type="EC" id="2.1.1.176"/>
    </reaction>
</comment>
<organism evidence="15 16">
    <name type="scientific">Abyssicoccus albus</name>
    <dbReference type="NCBI Taxonomy" id="1817405"/>
    <lineage>
        <taxon>Bacteria</taxon>
        <taxon>Bacillati</taxon>
        <taxon>Bacillota</taxon>
        <taxon>Bacilli</taxon>
        <taxon>Bacillales</taxon>
        <taxon>Abyssicoccaceae</taxon>
    </lineage>
</organism>
<dbReference type="InterPro" id="IPR049560">
    <property type="entry name" value="MeTrfase_RsmB-F_NOP2_cat"/>
</dbReference>
<dbReference type="GO" id="GO:0003723">
    <property type="term" value="F:RNA binding"/>
    <property type="evidence" value="ECO:0007669"/>
    <property type="project" value="UniProtKB-UniRule"/>
</dbReference>
<proteinExistence type="inferred from homology"/>
<evidence type="ECO:0000256" key="6">
    <source>
        <dbReference type="ARBA" id="ARBA00022603"/>
    </source>
</evidence>
<dbReference type="CDD" id="cd02440">
    <property type="entry name" value="AdoMet_MTases"/>
    <property type="match status" value="1"/>
</dbReference>
<dbReference type="SUPFAM" id="SSF53335">
    <property type="entry name" value="S-adenosyl-L-methionine-dependent methyltransferases"/>
    <property type="match status" value="1"/>
</dbReference>
<dbReference type="Proteomes" id="UP000277108">
    <property type="component" value="Unassembled WGS sequence"/>
</dbReference>
<dbReference type="NCBIfam" id="TIGR00563">
    <property type="entry name" value="rsmB"/>
    <property type="match status" value="1"/>
</dbReference>
<comment type="subcellular location">
    <subcellularLocation>
        <location evidence="2">Cytoplasm</location>
    </subcellularLocation>
</comment>
<dbReference type="Pfam" id="PF01029">
    <property type="entry name" value="NusB"/>
    <property type="match status" value="1"/>
</dbReference>
<evidence type="ECO:0000256" key="1">
    <source>
        <dbReference type="ARBA" id="ARBA00002724"/>
    </source>
</evidence>
<feature type="active site" description="Nucleophile" evidence="13">
    <location>
        <position position="372"/>
    </location>
</feature>
<feature type="binding site" evidence="13">
    <location>
        <position position="319"/>
    </location>
    <ligand>
        <name>S-adenosyl-L-methionine</name>
        <dbReference type="ChEBI" id="CHEBI:59789"/>
    </ligand>
</feature>
<evidence type="ECO:0000313" key="15">
    <source>
        <dbReference type="EMBL" id="RPF57820.1"/>
    </source>
</evidence>
<dbReference type="PRINTS" id="PR02008">
    <property type="entry name" value="RCMTFAMILY"/>
</dbReference>
<dbReference type="InterPro" id="IPR054728">
    <property type="entry name" value="RsmB-like_ferredoxin"/>
</dbReference>
<dbReference type="PANTHER" id="PTHR22807:SF53">
    <property type="entry name" value="RIBOSOMAL RNA SMALL SUBUNIT METHYLTRANSFERASE B-RELATED"/>
    <property type="match status" value="1"/>
</dbReference>
<keyword evidence="5" id="KW-0698">rRNA processing</keyword>
<keyword evidence="9 13" id="KW-0694">RNA-binding</keyword>
<keyword evidence="7 13" id="KW-0808">Transferase</keyword>
<dbReference type="PANTHER" id="PTHR22807">
    <property type="entry name" value="NOP2 YEAST -RELATED NOL1/NOP2/FMU SUN DOMAIN-CONTAINING"/>
    <property type="match status" value="1"/>
</dbReference>
<evidence type="ECO:0000256" key="12">
    <source>
        <dbReference type="ARBA" id="ARBA00047283"/>
    </source>
</evidence>
<dbReference type="AlphaFoldDB" id="A0A3N5BRY7"/>
<keyword evidence="16" id="KW-1185">Reference proteome</keyword>
<dbReference type="GO" id="GO:0008649">
    <property type="term" value="F:rRNA methyltransferase activity"/>
    <property type="evidence" value="ECO:0007669"/>
    <property type="project" value="InterPro"/>
</dbReference>
<dbReference type="InterPro" id="IPR029063">
    <property type="entry name" value="SAM-dependent_MTases_sf"/>
</dbReference>
<evidence type="ECO:0000259" key="14">
    <source>
        <dbReference type="PROSITE" id="PS51686"/>
    </source>
</evidence>
<dbReference type="EC" id="2.1.1.176" evidence="3"/>
<evidence type="ECO:0000256" key="7">
    <source>
        <dbReference type="ARBA" id="ARBA00022679"/>
    </source>
</evidence>
<dbReference type="SUPFAM" id="SSF48013">
    <property type="entry name" value="NusB-like"/>
    <property type="match status" value="1"/>
</dbReference>
<dbReference type="InterPro" id="IPR004573">
    <property type="entry name" value="rRNA_ssu_MeTfrase_B"/>
</dbReference>
<feature type="binding site" evidence="13">
    <location>
        <begin position="253"/>
        <end position="259"/>
    </location>
    <ligand>
        <name>S-adenosyl-L-methionine</name>
        <dbReference type="ChEBI" id="CHEBI:59789"/>
    </ligand>
</feature>
<protein>
    <recommendedName>
        <fullName evidence="3">16S rRNA (cytosine(967)-C(5))-methyltransferase</fullName>
        <ecNumber evidence="3">2.1.1.176</ecNumber>
    </recommendedName>
    <alternativeName>
        <fullName evidence="10">16S rRNA m5C967 methyltransferase</fullName>
    </alternativeName>
    <alternativeName>
        <fullName evidence="11">rRNA (cytosine-C(5)-)-methyltransferase RsmB</fullName>
    </alternativeName>
</protein>
<dbReference type="Gene3D" id="3.30.70.1170">
    <property type="entry name" value="Sun protein, domain 3"/>
    <property type="match status" value="1"/>
</dbReference>
<comment type="similarity">
    <text evidence="13">Belongs to the class I-like SAM-binding methyltransferase superfamily. RsmB/NOP family.</text>
</comment>
<dbReference type="Pfam" id="PF01189">
    <property type="entry name" value="Methyltr_RsmB-F"/>
    <property type="match status" value="1"/>
</dbReference>
<evidence type="ECO:0000256" key="9">
    <source>
        <dbReference type="ARBA" id="ARBA00022884"/>
    </source>
</evidence>
<comment type="function">
    <text evidence="1">Specifically methylates the cytosine at position 967 (m5C967) of 16S rRNA.</text>
</comment>
<dbReference type="InterPro" id="IPR035926">
    <property type="entry name" value="NusB-like_sf"/>
</dbReference>
<dbReference type="Pfam" id="PF22458">
    <property type="entry name" value="RsmF-B_ferredox"/>
    <property type="match status" value="1"/>
</dbReference>
<evidence type="ECO:0000256" key="13">
    <source>
        <dbReference type="PROSITE-ProRule" id="PRU01023"/>
    </source>
</evidence>
<dbReference type="NCBIfam" id="NF011494">
    <property type="entry name" value="PRK14902.1"/>
    <property type="match status" value="1"/>
</dbReference>
<dbReference type="RefSeq" id="WP_123807372.1">
    <property type="nucleotide sequence ID" value="NZ_RKRK01000002.1"/>
</dbReference>
<dbReference type="OrthoDB" id="9810297at2"/>
<evidence type="ECO:0000256" key="8">
    <source>
        <dbReference type="ARBA" id="ARBA00022691"/>
    </source>
</evidence>
<dbReference type="Gene3D" id="3.40.50.150">
    <property type="entry name" value="Vaccinia Virus protein VP39"/>
    <property type="match status" value="1"/>
</dbReference>
<accession>A0A3N5BRY7</accession>
<feature type="domain" description="SAM-dependent MTase RsmB/NOP-type" evidence="14">
    <location>
        <begin position="164"/>
        <end position="430"/>
    </location>
</feature>
<evidence type="ECO:0000256" key="3">
    <source>
        <dbReference type="ARBA" id="ARBA00012140"/>
    </source>
</evidence>
<dbReference type="PROSITE" id="PS51686">
    <property type="entry name" value="SAM_MT_RSMB_NOP"/>
    <property type="match status" value="1"/>
</dbReference>
<feature type="binding site" evidence="13">
    <location>
        <position position="276"/>
    </location>
    <ligand>
        <name>S-adenosyl-L-methionine</name>
        <dbReference type="ChEBI" id="CHEBI:59789"/>
    </ligand>
</feature>
<comment type="caution">
    <text evidence="15">The sequence shown here is derived from an EMBL/GenBank/DDBJ whole genome shotgun (WGS) entry which is preliminary data.</text>
</comment>
<dbReference type="GO" id="GO:0005737">
    <property type="term" value="C:cytoplasm"/>
    <property type="evidence" value="ECO:0007669"/>
    <property type="project" value="UniProtKB-SubCell"/>
</dbReference>